<dbReference type="KEGG" id="mfu:LILAB_17180"/>
<sequence length="47" mass="5646">MTRNVFWHLVQRTLTPFSVTFSSGILNRVWHRSHLTIIQQARQEPRV</sequence>
<dbReference type="HOGENOM" id="CLU_3170578_0_0_7"/>
<dbReference type="eggNOG" id="ENOG5031VH0">
    <property type="taxonomic scope" value="Bacteria"/>
</dbReference>
<organism evidence="1 2">
    <name type="scientific">Myxococcus fulvus (strain ATCC BAA-855 / HW-1)</name>
    <dbReference type="NCBI Taxonomy" id="483219"/>
    <lineage>
        <taxon>Bacteria</taxon>
        <taxon>Pseudomonadati</taxon>
        <taxon>Myxococcota</taxon>
        <taxon>Myxococcia</taxon>
        <taxon>Myxococcales</taxon>
        <taxon>Cystobacterineae</taxon>
        <taxon>Myxococcaceae</taxon>
        <taxon>Myxococcus</taxon>
    </lineage>
</organism>
<dbReference type="EMBL" id="CP002830">
    <property type="protein sequence ID" value="AEI65339.1"/>
    <property type="molecule type" value="Genomic_DNA"/>
</dbReference>
<dbReference type="AlphaFoldDB" id="F8CNW0"/>
<protein>
    <submittedName>
        <fullName evidence="1">Uncharacterized protein</fullName>
    </submittedName>
</protein>
<evidence type="ECO:0000313" key="1">
    <source>
        <dbReference type="EMBL" id="AEI65339.1"/>
    </source>
</evidence>
<gene>
    <name evidence="1" type="ordered locus">LILAB_17180</name>
</gene>
<evidence type="ECO:0000313" key="2">
    <source>
        <dbReference type="Proteomes" id="UP000000488"/>
    </source>
</evidence>
<reference evidence="1 2" key="1">
    <citation type="journal article" date="2011" name="J. Bacteriol.">
        <title>Genome sequence of the halotolerant marine bacterium Myxococcus fulvus HW-1.</title>
        <authorList>
            <person name="Li Z.F."/>
            <person name="Li X."/>
            <person name="Liu H."/>
            <person name="Liu X."/>
            <person name="Han K."/>
            <person name="Wu Z.H."/>
            <person name="Hu W."/>
            <person name="Li F.F."/>
            <person name="Li Y.Z."/>
        </authorList>
    </citation>
    <scope>NUCLEOTIDE SEQUENCE [LARGE SCALE GENOMIC DNA]</scope>
    <source>
        <strain evidence="2">ATCC BAA-855 / HW-1</strain>
    </source>
</reference>
<dbReference type="Proteomes" id="UP000000488">
    <property type="component" value="Chromosome"/>
</dbReference>
<accession>F8CNW0</accession>
<proteinExistence type="predicted"/>
<name>F8CNW0_MYXFH</name>